<dbReference type="InterPro" id="IPR020841">
    <property type="entry name" value="PKS_Beta-ketoAc_synthase_dom"/>
</dbReference>
<keyword evidence="7" id="KW-1185">Reference proteome</keyword>
<dbReference type="SMART" id="SM00825">
    <property type="entry name" value="PKS_KS"/>
    <property type="match status" value="1"/>
</dbReference>
<dbReference type="InterPro" id="IPR016039">
    <property type="entry name" value="Thiolase-like"/>
</dbReference>
<dbReference type="FunFam" id="3.40.47.10:FF:000089">
    <property type="entry name" value="Putative polyketide beta-ketoacyl synthase 2"/>
    <property type="match status" value="1"/>
</dbReference>
<dbReference type="SUPFAM" id="SSF53901">
    <property type="entry name" value="Thiolase-like"/>
    <property type="match status" value="2"/>
</dbReference>
<dbReference type="InterPro" id="IPR000794">
    <property type="entry name" value="Beta-ketoacyl_synthase"/>
</dbReference>
<organism evidence="6 7">
    <name type="scientific">Streptomyces mashuensis</name>
    <dbReference type="NCBI Taxonomy" id="33904"/>
    <lineage>
        <taxon>Bacteria</taxon>
        <taxon>Bacillati</taxon>
        <taxon>Actinomycetota</taxon>
        <taxon>Actinomycetes</taxon>
        <taxon>Kitasatosporales</taxon>
        <taxon>Streptomycetaceae</taxon>
        <taxon>Streptomyces</taxon>
    </lineage>
</organism>
<proteinExistence type="inferred from homology"/>
<reference evidence="6" key="2">
    <citation type="submission" date="2020-09" db="EMBL/GenBank/DDBJ databases">
        <authorList>
            <person name="Sun Q."/>
            <person name="Ohkuma M."/>
        </authorList>
    </citation>
    <scope>NUCLEOTIDE SEQUENCE</scope>
    <source>
        <strain evidence="6">JCM 4059</strain>
    </source>
</reference>
<dbReference type="PANTHER" id="PTHR11712">
    <property type="entry name" value="POLYKETIDE SYNTHASE-RELATED"/>
    <property type="match status" value="1"/>
</dbReference>
<evidence type="ECO:0000256" key="2">
    <source>
        <dbReference type="ARBA" id="ARBA00022679"/>
    </source>
</evidence>
<name>A0A919B7P2_9ACTN</name>
<gene>
    <name evidence="6" type="ORF">GCM10010218_52760</name>
</gene>
<keyword evidence="2 4" id="KW-0808">Transferase</keyword>
<dbReference type="InterPro" id="IPR014031">
    <property type="entry name" value="Ketoacyl_synth_C"/>
</dbReference>
<dbReference type="PANTHER" id="PTHR11712:SF322">
    <property type="entry name" value="POLYKETIDE BETA-KETOACYL SYNTHASE 2-RELATED"/>
    <property type="match status" value="1"/>
</dbReference>
<keyword evidence="3" id="KW-0012">Acyltransferase</keyword>
<comment type="caution">
    <text evidence="6">The sequence shown here is derived from an EMBL/GenBank/DDBJ whole genome shotgun (WGS) entry which is preliminary data.</text>
</comment>
<reference evidence="6" key="1">
    <citation type="journal article" date="2014" name="Int. J. Syst. Evol. Microbiol.">
        <title>Complete genome sequence of Corynebacterium casei LMG S-19264T (=DSM 44701T), isolated from a smear-ripened cheese.</title>
        <authorList>
            <consortium name="US DOE Joint Genome Institute (JGI-PGF)"/>
            <person name="Walter F."/>
            <person name="Albersmeier A."/>
            <person name="Kalinowski J."/>
            <person name="Ruckert C."/>
        </authorList>
    </citation>
    <scope>NUCLEOTIDE SEQUENCE</scope>
    <source>
        <strain evidence="6">JCM 4059</strain>
    </source>
</reference>
<dbReference type="Proteomes" id="UP000638313">
    <property type="component" value="Unassembled WGS sequence"/>
</dbReference>
<dbReference type="GO" id="GO:0004315">
    <property type="term" value="F:3-oxoacyl-[acyl-carrier-protein] synthase activity"/>
    <property type="evidence" value="ECO:0007669"/>
    <property type="project" value="TreeGrafter"/>
</dbReference>
<sequence length="405" mass="42245">MTAKVVVTGIGVATPNGLGVDDYWAATRVGRNAIGRVTRFDPEQYPSKLAGEIREFVAEDHLPSRLIPQTDRMTRLALVAADCAFTDAGVRPGDIPEFDMGVVTASTSGGFEFGQNELKKLWSQGSQYVSAYQSFAWFYAVNSGQISIRNGMRGPSGVVVSDQAGGLDAIAQARRQIRKGSKLIFSGGFDASICPWGWVAQIAGGRMTTSEDADRAYLPFDANASGYVPGEGGALLILEDAEAARGRGAENVYGEIAGYGATIDPKPGSGREPGLRRAIEAALADAGLAPGDIDVVFADAAGTPELDRIEAEAISAVFGPGRVPVTAPKTMTGRLYSGAAPVDVVAAFLSMREGLIPPTTNVELSPAYDIDLVTGAARTANVRAALVLARGQGGFNSAVVVRAAD</sequence>
<dbReference type="Gene3D" id="3.40.47.10">
    <property type="match status" value="2"/>
</dbReference>
<dbReference type="Pfam" id="PF00109">
    <property type="entry name" value="ketoacyl-synt"/>
    <property type="match status" value="1"/>
</dbReference>
<dbReference type="EMBL" id="BNBD01000013">
    <property type="protein sequence ID" value="GHF64620.1"/>
    <property type="molecule type" value="Genomic_DNA"/>
</dbReference>
<evidence type="ECO:0000313" key="6">
    <source>
        <dbReference type="EMBL" id="GHF64620.1"/>
    </source>
</evidence>
<dbReference type="PROSITE" id="PS52004">
    <property type="entry name" value="KS3_2"/>
    <property type="match status" value="1"/>
</dbReference>
<dbReference type="GO" id="GO:0006633">
    <property type="term" value="P:fatty acid biosynthetic process"/>
    <property type="evidence" value="ECO:0007669"/>
    <property type="project" value="TreeGrafter"/>
</dbReference>
<evidence type="ECO:0000256" key="4">
    <source>
        <dbReference type="RuleBase" id="RU003694"/>
    </source>
</evidence>
<dbReference type="Pfam" id="PF02801">
    <property type="entry name" value="Ketoacyl-synt_C"/>
    <property type="match status" value="1"/>
</dbReference>
<evidence type="ECO:0000259" key="5">
    <source>
        <dbReference type="PROSITE" id="PS52004"/>
    </source>
</evidence>
<comment type="similarity">
    <text evidence="1 4">Belongs to the thiolase-like superfamily. Beta-ketoacyl-ACP synthases family.</text>
</comment>
<dbReference type="RefSeq" id="WP_190132206.1">
    <property type="nucleotide sequence ID" value="NZ_BNBD01000013.1"/>
</dbReference>
<dbReference type="AlphaFoldDB" id="A0A919B7P2"/>
<evidence type="ECO:0000256" key="3">
    <source>
        <dbReference type="ARBA" id="ARBA00023315"/>
    </source>
</evidence>
<protein>
    <submittedName>
        <fullName evidence="6">Actinorhodin polyketide putative beta-ketoacyl synthase 2</fullName>
    </submittedName>
</protein>
<evidence type="ECO:0000313" key="7">
    <source>
        <dbReference type="Proteomes" id="UP000638313"/>
    </source>
</evidence>
<dbReference type="CDD" id="cd00832">
    <property type="entry name" value="CLF"/>
    <property type="match status" value="1"/>
</dbReference>
<feature type="domain" description="Ketosynthase family 3 (KS3)" evidence="5">
    <location>
        <begin position="2"/>
        <end position="403"/>
    </location>
</feature>
<accession>A0A919B7P2</accession>
<dbReference type="InterPro" id="IPR014030">
    <property type="entry name" value="Ketoacyl_synth_N"/>
</dbReference>
<evidence type="ECO:0000256" key="1">
    <source>
        <dbReference type="ARBA" id="ARBA00008467"/>
    </source>
</evidence>